<feature type="compositionally biased region" description="Polar residues" evidence="1">
    <location>
        <begin position="17"/>
        <end position="26"/>
    </location>
</feature>
<accession>A0ABW5G203</accession>
<proteinExistence type="predicted"/>
<feature type="transmembrane region" description="Helical" evidence="2">
    <location>
        <begin position="607"/>
        <end position="627"/>
    </location>
</feature>
<evidence type="ECO:0000256" key="1">
    <source>
        <dbReference type="SAM" id="MobiDB-lite"/>
    </source>
</evidence>
<name>A0ABW5G203_9PSEU</name>
<keyword evidence="4" id="KW-1185">Reference proteome</keyword>
<feature type="compositionally biased region" description="Basic and acidic residues" evidence="1">
    <location>
        <begin position="1"/>
        <end position="16"/>
    </location>
</feature>
<feature type="transmembrane region" description="Helical" evidence="2">
    <location>
        <begin position="458"/>
        <end position="481"/>
    </location>
</feature>
<evidence type="ECO:0000313" key="3">
    <source>
        <dbReference type="EMBL" id="MFD2419762.1"/>
    </source>
</evidence>
<feature type="region of interest" description="Disordered" evidence="1">
    <location>
        <begin position="1"/>
        <end position="26"/>
    </location>
</feature>
<organism evidence="3 4">
    <name type="scientific">Amycolatopsis pigmentata</name>
    <dbReference type="NCBI Taxonomy" id="450801"/>
    <lineage>
        <taxon>Bacteria</taxon>
        <taxon>Bacillati</taxon>
        <taxon>Actinomycetota</taxon>
        <taxon>Actinomycetes</taxon>
        <taxon>Pseudonocardiales</taxon>
        <taxon>Pseudonocardiaceae</taxon>
        <taxon>Amycolatopsis</taxon>
    </lineage>
</organism>
<feature type="transmembrane region" description="Helical" evidence="2">
    <location>
        <begin position="573"/>
        <end position="595"/>
    </location>
</feature>
<comment type="caution">
    <text evidence="3">The sequence shown here is derived from an EMBL/GenBank/DDBJ whole genome shotgun (WGS) entry which is preliminary data.</text>
</comment>
<feature type="transmembrane region" description="Helical" evidence="2">
    <location>
        <begin position="528"/>
        <end position="552"/>
    </location>
</feature>
<dbReference type="Proteomes" id="UP001597417">
    <property type="component" value="Unassembled WGS sequence"/>
</dbReference>
<dbReference type="InterPro" id="IPR027417">
    <property type="entry name" value="P-loop_NTPase"/>
</dbReference>
<sequence>MTTDHESSGSEQRHANTVDNTVRNSVTGPVSGRVVLAGSINQVSITESTAAPVSPVEERVGLLAMASRNQWTAAANDRRLVHPAPLPVRWRRSSEPVAGPVWAAGHARFDPLPGLTVPSGSELAGGDHDALHRIYGGLPSGRLLLIGKPGSGKSAAAILLLLDGLRYREQATPEDRARIPVPVLFTLHGWHPDRGESVTDWMAGKLAETYPMFHGRAGRRAATELLTADRVAAFLDGLDEIPETVRPGVLKALADAPFRLVLLTRTAEAVAAAHHGPLAGAVALELQPVHPTDAAAYLLQPLVDPPPPAWQTVTDHLAESVGRRHPASAVLEALATPLALSLLGDVYGQAGPVDELLDTARFPAAADIDNHLLDHAITAAYTPRPGHPRPRYSVATAHRTLRYLATELTERRTSDLAWWHIPTWGPPPFRVIAFAVTTVLSDGLLVGLPLGLVFGPVFGLLVGLPIGLMFAFVATLVLRAGPGASAAPQRITGLTGRSTVHSLRYGLGYALVFGPMVGLVLGVVSGPLIGLVSGLSFGLVSGLAGGAILGFARTDGDDSSLGPTDLWRHDRNALLVNALGGGLVIGLLAVVAVGLVPALPSTLASKLPVVVLVVLSIVLLAGLASGLRGRMLIKRMDTVPSAPGTAVVETALAAIHLAVRHKIPLRLLAFLEDARSKHLLRTVGPVYQFRHASLQARLAPPTRKESSRG</sequence>
<feature type="transmembrane region" description="Helical" evidence="2">
    <location>
        <begin position="502"/>
        <end position="522"/>
    </location>
</feature>
<keyword evidence="2" id="KW-1133">Transmembrane helix</keyword>
<keyword evidence="2" id="KW-0472">Membrane</keyword>
<evidence type="ECO:0008006" key="5">
    <source>
        <dbReference type="Google" id="ProtNLM"/>
    </source>
</evidence>
<reference evidence="4" key="1">
    <citation type="journal article" date="2019" name="Int. J. Syst. Evol. Microbiol.">
        <title>The Global Catalogue of Microorganisms (GCM) 10K type strain sequencing project: providing services to taxonomists for standard genome sequencing and annotation.</title>
        <authorList>
            <consortium name="The Broad Institute Genomics Platform"/>
            <consortium name="The Broad Institute Genome Sequencing Center for Infectious Disease"/>
            <person name="Wu L."/>
            <person name="Ma J."/>
        </authorList>
    </citation>
    <scope>NUCLEOTIDE SEQUENCE [LARGE SCALE GENOMIC DNA]</scope>
    <source>
        <strain evidence="4">CGMCC 4.7645</strain>
    </source>
</reference>
<evidence type="ECO:0000256" key="2">
    <source>
        <dbReference type="SAM" id="Phobius"/>
    </source>
</evidence>
<dbReference type="EMBL" id="JBHUKR010000015">
    <property type="protein sequence ID" value="MFD2419762.1"/>
    <property type="molecule type" value="Genomic_DNA"/>
</dbReference>
<dbReference type="RefSeq" id="WP_378267793.1">
    <property type="nucleotide sequence ID" value="NZ_JBHUKR010000015.1"/>
</dbReference>
<keyword evidence="2" id="KW-0812">Transmembrane</keyword>
<protein>
    <recommendedName>
        <fullName evidence="5">NACHT domain-containing protein</fullName>
    </recommendedName>
</protein>
<evidence type="ECO:0000313" key="4">
    <source>
        <dbReference type="Proteomes" id="UP001597417"/>
    </source>
</evidence>
<gene>
    <name evidence="3" type="ORF">ACFSXZ_25875</name>
</gene>
<dbReference type="Gene3D" id="3.40.50.300">
    <property type="entry name" value="P-loop containing nucleotide triphosphate hydrolases"/>
    <property type="match status" value="1"/>
</dbReference>